<feature type="non-terminal residue" evidence="1">
    <location>
        <position position="1"/>
    </location>
</feature>
<evidence type="ECO:0000313" key="1">
    <source>
        <dbReference type="EMBL" id="CAG8786524.1"/>
    </source>
</evidence>
<dbReference type="AlphaFoldDB" id="A0A9N9P5L9"/>
<evidence type="ECO:0000313" key="2">
    <source>
        <dbReference type="Proteomes" id="UP000789396"/>
    </source>
</evidence>
<feature type="non-terminal residue" evidence="1">
    <location>
        <position position="439"/>
    </location>
</feature>
<proteinExistence type="predicted"/>
<organism evidence="1 2">
    <name type="scientific">Racocetra fulgida</name>
    <dbReference type="NCBI Taxonomy" id="60492"/>
    <lineage>
        <taxon>Eukaryota</taxon>
        <taxon>Fungi</taxon>
        <taxon>Fungi incertae sedis</taxon>
        <taxon>Mucoromycota</taxon>
        <taxon>Glomeromycotina</taxon>
        <taxon>Glomeromycetes</taxon>
        <taxon>Diversisporales</taxon>
        <taxon>Gigasporaceae</taxon>
        <taxon>Racocetra</taxon>
    </lineage>
</organism>
<gene>
    <name evidence="1" type="ORF">RFULGI_LOCUS16307</name>
</gene>
<accession>A0A9N9P5L9</accession>
<dbReference type="EMBL" id="CAJVPZ010057150">
    <property type="protein sequence ID" value="CAG8786524.1"/>
    <property type="molecule type" value="Genomic_DNA"/>
</dbReference>
<name>A0A9N9P5L9_9GLOM</name>
<reference evidence="1" key="1">
    <citation type="submission" date="2021-06" db="EMBL/GenBank/DDBJ databases">
        <authorList>
            <person name="Kallberg Y."/>
            <person name="Tangrot J."/>
            <person name="Rosling A."/>
        </authorList>
    </citation>
    <scope>NUCLEOTIDE SEQUENCE</scope>
    <source>
        <strain evidence="1">IN212</strain>
    </source>
</reference>
<protein>
    <submittedName>
        <fullName evidence="1">15690_t:CDS:1</fullName>
    </submittedName>
</protein>
<comment type="caution">
    <text evidence="1">The sequence shown here is derived from an EMBL/GenBank/DDBJ whole genome shotgun (WGS) entry which is preliminary data.</text>
</comment>
<dbReference type="Proteomes" id="UP000789396">
    <property type="component" value="Unassembled WGS sequence"/>
</dbReference>
<sequence>TEISNLRDFGYWYIQIATAKLPEKMTSELNKLRKEKLDHLVNYINDYNTMQTDIENETDLGKLENFWPNQISSSNFTPEDKNNLNKARENRINELKKTQTDETYDKIRQSISRETDTDKLINNGFWYNQILRNKNLTEDQKVKLNRDRIDKLKELSDKYYDQISKDIQSVEDYRQLNDAGPIDRRIRRLNDANLSNGRKTEILQQERRGRLDLFLKEKALSDYDTYNKQIDNYYSWQWVHLLTNDSPLTNNIMNLNQTLLSPEKDKNVLIELRKFKYYNLLYDLIKKNMEEDTDKNQFADNGTYDILIQGLDQNYLKPPKSVDELQKLRKELGSKLQPSTNRNKNNPKNFYEALDSLVGTFQAKRMIKDYILDENDISILKNDEYFDHRIELLDDKNKKILLNLRNKIVEVYKKKDLLNKEKIKKKISLITIKDIDDDF</sequence>
<dbReference type="OrthoDB" id="2409081at2759"/>
<keyword evidence="2" id="KW-1185">Reference proteome</keyword>